<reference evidence="1 2" key="1">
    <citation type="journal article" date="2019" name="Sci. Rep.">
        <title>Orb-weaving spider Araneus ventricosus genome elucidates the spidroin gene catalogue.</title>
        <authorList>
            <person name="Kono N."/>
            <person name="Nakamura H."/>
            <person name="Ohtoshi R."/>
            <person name="Moran D.A.P."/>
            <person name="Shinohara A."/>
            <person name="Yoshida Y."/>
            <person name="Fujiwara M."/>
            <person name="Mori M."/>
            <person name="Tomita M."/>
            <person name="Arakawa K."/>
        </authorList>
    </citation>
    <scope>NUCLEOTIDE SEQUENCE [LARGE SCALE GENOMIC DNA]</scope>
</reference>
<feature type="non-terminal residue" evidence="1">
    <location>
        <position position="161"/>
    </location>
</feature>
<accession>A0A4Y2R2S2</accession>
<organism evidence="1 2">
    <name type="scientific">Araneus ventricosus</name>
    <name type="common">Orbweaver spider</name>
    <name type="synonym">Epeira ventricosa</name>
    <dbReference type="NCBI Taxonomy" id="182803"/>
    <lineage>
        <taxon>Eukaryota</taxon>
        <taxon>Metazoa</taxon>
        <taxon>Ecdysozoa</taxon>
        <taxon>Arthropoda</taxon>
        <taxon>Chelicerata</taxon>
        <taxon>Arachnida</taxon>
        <taxon>Araneae</taxon>
        <taxon>Araneomorphae</taxon>
        <taxon>Entelegynae</taxon>
        <taxon>Araneoidea</taxon>
        <taxon>Araneidae</taxon>
        <taxon>Araneus</taxon>
    </lineage>
</organism>
<proteinExistence type="predicted"/>
<evidence type="ECO:0000313" key="1">
    <source>
        <dbReference type="EMBL" id="GBN69952.1"/>
    </source>
</evidence>
<comment type="caution">
    <text evidence="1">The sequence shown here is derived from an EMBL/GenBank/DDBJ whole genome shotgun (WGS) entry which is preliminary data.</text>
</comment>
<name>A0A4Y2R2S2_ARAVE</name>
<dbReference type="Proteomes" id="UP000499080">
    <property type="component" value="Unassembled WGS sequence"/>
</dbReference>
<protein>
    <submittedName>
        <fullName evidence="1">Uncharacterized protein</fullName>
    </submittedName>
</protein>
<keyword evidence="2" id="KW-1185">Reference proteome</keyword>
<evidence type="ECO:0000313" key="2">
    <source>
        <dbReference type="Proteomes" id="UP000499080"/>
    </source>
</evidence>
<gene>
    <name evidence="1" type="ORF">AVEN_240115_1</name>
</gene>
<dbReference type="OrthoDB" id="6434066at2759"/>
<dbReference type="EMBL" id="BGPR01142184">
    <property type="protein sequence ID" value="GBN69952.1"/>
    <property type="molecule type" value="Genomic_DNA"/>
</dbReference>
<sequence>MELNFPRGFVVSSSVVHLDLRESINQSPILFICEEKKLAKSLKTLKPMNENLAETSPDVVYWDYYDQDREAFEIEVFRTFQGQMLQERMDIRKLRKFLKVCRNMSRCTDSHDARGIFNHVSTEIMNFHIELLIELLETVCFSSDVVQFIFDFAGRNDLNFL</sequence>
<dbReference type="AlphaFoldDB" id="A0A4Y2R2S2"/>